<dbReference type="Pfam" id="PF14009">
    <property type="entry name" value="PADRE"/>
    <property type="match status" value="1"/>
</dbReference>
<protein>
    <submittedName>
        <fullName evidence="2">Uncharacterized protein LOC111487586</fullName>
    </submittedName>
</protein>
<evidence type="ECO:0000313" key="2">
    <source>
        <dbReference type="RefSeq" id="XP_022990804.1"/>
    </source>
</evidence>
<dbReference type="KEGG" id="cmax:111487586"/>
<evidence type="ECO:0000313" key="1">
    <source>
        <dbReference type="Proteomes" id="UP000504608"/>
    </source>
</evidence>
<dbReference type="InterPro" id="IPR025322">
    <property type="entry name" value="PADRE_dom"/>
</dbReference>
<reference evidence="2" key="1">
    <citation type="submission" date="2025-08" db="UniProtKB">
        <authorList>
            <consortium name="RefSeq"/>
        </authorList>
    </citation>
    <scope>IDENTIFICATION</scope>
    <source>
        <tissue evidence="2">Young leaves</tissue>
    </source>
</reference>
<keyword evidence="1" id="KW-1185">Reference proteome</keyword>
<accession>A0A6J1JT13</accession>
<proteinExistence type="predicted"/>
<organism evidence="1 2">
    <name type="scientific">Cucurbita maxima</name>
    <name type="common">Pumpkin</name>
    <name type="synonym">Winter squash</name>
    <dbReference type="NCBI Taxonomy" id="3661"/>
    <lineage>
        <taxon>Eukaryota</taxon>
        <taxon>Viridiplantae</taxon>
        <taxon>Streptophyta</taxon>
        <taxon>Embryophyta</taxon>
        <taxon>Tracheophyta</taxon>
        <taxon>Spermatophyta</taxon>
        <taxon>Magnoliopsida</taxon>
        <taxon>eudicotyledons</taxon>
        <taxon>Gunneridae</taxon>
        <taxon>Pentapetalae</taxon>
        <taxon>rosids</taxon>
        <taxon>fabids</taxon>
        <taxon>Cucurbitales</taxon>
        <taxon>Cucurbitaceae</taxon>
        <taxon>Cucurbiteae</taxon>
        <taxon>Cucurbita</taxon>
    </lineage>
</organism>
<name>A0A6J1JT13_CUCMA</name>
<gene>
    <name evidence="2" type="primary">LOC111487586</name>
</gene>
<sequence>MGNYVSCTLSTPIGRKPSSFPATTVVFPSGEVRQFHEPVKAAELMFEMPSFFVVNSQSVRVGRRFSALMADEDLEMGNLYVMFPMKKVNSVVSVTDMGALLLAAERVSGRKKRRIVGGGESNVRVCPKVEAEESEMKLKMDGDVEGFSPVPELAHRRTMCRLKKPLLETIVEEPMCS</sequence>
<dbReference type="OrthoDB" id="1922322at2759"/>
<dbReference type="Proteomes" id="UP000504608">
    <property type="component" value="Unplaced"/>
</dbReference>
<dbReference type="AlphaFoldDB" id="A0A6J1JT13"/>
<dbReference type="RefSeq" id="XP_022990804.1">
    <property type="nucleotide sequence ID" value="XM_023135036.1"/>
</dbReference>
<dbReference type="GeneID" id="111487586"/>
<dbReference type="PANTHER" id="PTHR33052">
    <property type="entry name" value="DUF4228 DOMAIN PROTEIN-RELATED"/>
    <property type="match status" value="1"/>
</dbReference>